<organism evidence="6 7">
    <name type="scientific">Neobacillus pocheonensis</name>
    <dbReference type="NCBI Taxonomy" id="363869"/>
    <lineage>
        <taxon>Bacteria</taxon>
        <taxon>Bacillati</taxon>
        <taxon>Bacillota</taxon>
        <taxon>Bacilli</taxon>
        <taxon>Bacillales</taxon>
        <taxon>Bacillaceae</taxon>
        <taxon>Neobacillus</taxon>
    </lineage>
</organism>
<evidence type="ECO:0000256" key="1">
    <source>
        <dbReference type="ARBA" id="ARBA00007074"/>
    </source>
</evidence>
<keyword evidence="4" id="KW-0788">Thiol protease</keyword>
<dbReference type="InterPro" id="IPR000064">
    <property type="entry name" value="NLP_P60_dom"/>
</dbReference>
<dbReference type="SUPFAM" id="SSF54001">
    <property type="entry name" value="Cysteine proteinases"/>
    <property type="match status" value="1"/>
</dbReference>
<feature type="domain" description="NlpC/P60" evidence="5">
    <location>
        <begin position="1"/>
        <end position="130"/>
    </location>
</feature>
<gene>
    <name evidence="6" type="ORF">NDK43_31470</name>
</gene>
<evidence type="ECO:0000313" key="7">
    <source>
        <dbReference type="Proteomes" id="UP001523262"/>
    </source>
</evidence>
<name>A0ABT0WLJ9_9BACI</name>
<proteinExistence type="inferred from homology"/>
<dbReference type="Proteomes" id="UP001523262">
    <property type="component" value="Unassembled WGS sequence"/>
</dbReference>
<comment type="similarity">
    <text evidence="1">Belongs to the peptidase C40 family.</text>
</comment>
<dbReference type="EMBL" id="JAMQCR010000003">
    <property type="protein sequence ID" value="MCM2535987.1"/>
    <property type="molecule type" value="Genomic_DNA"/>
</dbReference>
<dbReference type="Gene3D" id="3.90.1720.10">
    <property type="entry name" value="endopeptidase domain like (from Nostoc punctiforme)"/>
    <property type="match status" value="1"/>
</dbReference>
<evidence type="ECO:0000256" key="4">
    <source>
        <dbReference type="ARBA" id="ARBA00022807"/>
    </source>
</evidence>
<evidence type="ECO:0000313" key="6">
    <source>
        <dbReference type="EMBL" id="MCM2535987.1"/>
    </source>
</evidence>
<evidence type="ECO:0000256" key="3">
    <source>
        <dbReference type="ARBA" id="ARBA00022801"/>
    </source>
</evidence>
<dbReference type="InterPro" id="IPR038765">
    <property type="entry name" value="Papain-like_cys_pep_sf"/>
</dbReference>
<evidence type="ECO:0000259" key="5">
    <source>
        <dbReference type="PROSITE" id="PS51935"/>
    </source>
</evidence>
<reference evidence="6 7" key="1">
    <citation type="submission" date="2022-06" db="EMBL/GenBank/DDBJ databases">
        <authorList>
            <person name="Jeon C.O."/>
        </authorList>
    </citation>
    <scope>NUCLEOTIDE SEQUENCE [LARGE SCALE GENOMIC DNA]</scope>
    <source>
        <strain evidence="6 7">KCTC 13943</strain>
    </source>
</reference>
<accession>A0ABT0WLJ9</accession>
<keyword evidence="2" id="KW-0645">Protease</keyword>
<dbReference type="PANTHER" id="PTHR47053">
    <property type="entry name" value="MUREIN DD-ENDOPEPTIDASE MEPH-RELATED"/>
    <property type="match status" value="1"/>
</dbReference>
<sequence length="130" mass="15042">MVIKQLLSTAFHYLGTPYVYNSQPHQSKSFDCSSFIQYIFYVNGVRLPRNSRQQFLIGKAIPFHKIQKGDLLFFTTSKRRNSIGINKIGHVGLYIGNNKMIHTYHDGKKVTISDLRLYWKSVFVGAKRIV</sequence>
<dbReference type="PANTHER" id="PTHR47053:SF1">
    <property type="entry name" value="MUREIN DD-ENDOPEPTIDASE MEPH-RELATED"/>
    <property type="match status" value="1"/>
</dbReference>
<keyword evidence="7" id="KW-1185">Reference proteome</keyword>
<dbReference type="PROSITE" id="PS51935">
    <property type="entry name" value="NLPC_P60"/>
    <property type="match status" value="1"/>
</dbReference>
<dbReference type="InterPro" id="IPR051202">
    <property type="entry name" value="Peptidase_C40"/>
</dbReference>
<comment type="caution">
    <text evidence="6">The sequence shown here is derived from an EMBL/GenBank/DDBJ whole genome shotgun (WGS) entry which is preliminary data.</text>
</comment>
<evidence type="ECO:0000256" key="2">
    <source>
        <dbReference type="ARBA" id="ARBA00022670"/>
    </source>
</evidence>
<protein>
    <submittedName>
        <fullName evidence="6">C40 family peptidase</fullName>
    </submittedName>
</protein>
<keyword evidence="3" id="KW-0378">Hydrolase</keyword>
<dbReference type="Pfam" id="PF00877">
    <property type="entry name" value="NLPC_P60"/>
    <property type="match status" value="1"/>
</dbReference>